<feature type="domain" description="IstB-like ATP-binding" evidence="1">
    <location>
        <begin position="166"/>
        <end position="311"/>
    </location>
</feature>
<organism evidence="4 5">
    <name type="scientific">Paenibacillus chitinolyticus</name>
    <dbReference type="NCBI Taxonomy" id="79263"/>
    <lineage>
        <taxon>Bacteria</taxon>
        <taxon>Bacillati</taxon>
        <taxon>Bacillota</taxon>
        <taxon>Bacilli</taxon>
        <taxon>Bacillales</taxon>
        <taxon>Paenibacillaceae</taxon>
        <taxon>Paenibacillus</taxon>
    </lineage>
</organism>
<dbReference type="CDD" id="cd00009">
    <property type="entry name" value="AAA"/>
    <property type="match status" value="1"/>
</dbReference>
<evidence type="ECO:0000313" key="4">
    <source>
        <dbReference type="EMBL" id="QAV20849.1"/>
    </source>
</evidence>
<dbReference type="GeneID" id="95378140"/>
<proteinExistence type="predicted"/>
<dbReference type="EMBL" id="CP026520">
    <property type="protein sequence ID" value="QAV20849.1"/>
    <property type="molecule type" value="Genomic_DNA"/>
</dbReference>
<dbReference type="Gene3D" id="3.40.50.300">
    <property type="entry name" value="P-loop containing nucleotide triphosphate hydrolases"/>
    <property type="match status" value="1"/>
</dbReference>
<dbReference type="Proteomes" id="UP000288943">
    <property type="component" value="Chromosome"/>
</dbReference>
<dbReference type="PANTHER" id="PTHR30050:SF8">
    <property type="entry name" value="PRIMOSOMAL PROTEIN DNAI"/>
    <property type="match status" value="1"/>
</dbReference>
<gene>
    <name evidence="3" type="primary">dnaI</name>
    <name evidence="3" type="ORF">M5X16_27005</name>
    <name evidence="4" type="ORF">PC41400_25450</name>
</gene>
<dbReference type="KEGG" id="pchi:PC41400_25450"/>
<accession>A0A410X2L9</accession>
<evidence type="ECO:0000313" key="5">
    <source>
        <dbReference type="Proteomes" id="UP000288943"/>
    </source>
</evidence>
<dbReference type="AlphaFoldDB" id="A0A410X2L9"/>
<protein>
    <submittedName>
        <fullName evidence="4">Primosomal protein DnaI</fullName>
    </submittedName>
</protein>
<dbReference type="SUPFAM" id="SSF52540">
    <property type="entry name" value="P-loop containing nucleoside triphosphate hydrolases"/>
    <property type="match status" value="1"/>
</dbReference>
<dbReference type="NCBIfam" id="NF006505">
    <property type="entry name" value="PRK08939.1"/>
    <property type="match status" value="1"/>
</dbReference>
<feature type="domain" description="Primosomal DnaI N-terminal" evidence="2">
    <location>
        <begin position="1"/>
        <end position="89"/>
    </location>
</feature>
<dbReference type="Proteomes" id="UP001527202">
    <property type="component" value="Unassembled WGS sequence"/>
</dbReference>
<dbReference type="GO" id="GO:0006260">
    <property type="term" value="P:DNA replication"/>
    <property type="evidence" value="ECO:0007669"/>
    <property type="project" value="TreeGrafter"/>
</dbReference>
<dbReference type="InterPro" id="IPR002611">
    <property type="entry name" value="IstB_ATP-bd"/>
</dbReference>
<dbReference type="InterPro" id="IPR009928">
    <property type="entry name" value="DnaI_N"/>
</dbReference>
<evidence type="ECO:0000313" key="6">
    <source>
        <dbReference type="Proteomes" id="UP001527202"/>
    </source>
</evidence>
<dbReference type="EMBL" id="JAMDMJ010000042">
    <property type="protein sequence ID" value="MCY9599397.1"/>
    <property type="molecule type" value="Genomic_DNA"/>
</dbReference>
<keyword evidence="6" id="KW-1185">Reference proteome</keyword>
<dbReference type="Pfam" id="PF07319">
    <property type="entry name" value="DnaI_N"/>
    <property type="match status" value="1"/>
</dbReference>
<dbReference type="InterPro" id="IPR027417">
    <property type="entry name" value="P-loop_NTPase"/>
</dbReference>
<evidence type="ECO:0000259" key="1">
    <source>
        <dbReference type="Pfam" id="PF01695"/>
    </source>
</evidence>
<sequence length="316" mass="36864">MESLSDMLKQMPKSSWMQRAEEQAKQVLEDPLILKLRGQYPQLDDHTLKINMNRLYQYAREHKNCLNCPGLERCPNDMQGHYTMLNIEDNGGRTYIHEEKTACRKFIAKQSQDAIRSRIRTFHIDEQALSREHTYADILRADMERAKAVDFLNDYVMRTTEEGLQKKGLYLQGSFGTGKTFLMCYMLYQLAKKGFTGAIVYMPDFAEDLKGMFGEPQKLKETIELLKETDLLVFDDIGAENLNPWLRDHVLGAILNYRMNRKPTFFTSNYDLDALEKHFSFTNKDGDEEYKGQRIMDRVRPYVEVVTVDGYNKRGA</sequence>
<dbReference type="PANTHER" id="PTHR30050">
    <property type="entry name" value="CHROMOSOMAL REPLICATION INITIATOR PROTEIN DNAA"/>
    <property type="match status" value="1"/>
</dbReference>
<dbReference type="OrthoDB" id="61127at2"/>
<dbReference type="GO" id="GO:0005524">
    <property type="term" value="F:ATP binding"/>
    <property type="evidence" value="ECO:0007669"/>
    <property type="project" value="InterPro"/>
</dbReference>
<dbReference type="Pfam" id="PF01695">
    <property type="entry name" value="IstB_IS21"/>
    <property type="match status" value="1"/>
</dbReference>
<dbReference type="RefSeq" id="WP_042233428.1">
    <property type="nucleotide sequence ID" value="NZ_CP026520.1"/>
</dbReference>
<reference evidence="4 5" key="1">
    <citation type="submission" date="2018-01" db="EMBL/GenBank/DDBJ databases">
        <title>The whole genome sequencing and assembly of Paenibacillus chitinolyticus KCCM 41400 strain.</title>
        <authorList>
            <person name="Kim J.-Y."/>
            <person name="Park M.-K."/>
            <person name="Lee Y.-J."/>
            <person name="Yi H."/>
            <person name="Bahn Y.-S."/>
            <person name="Kim J.F."/>
            <person name="Lee D.-W."/>
        </authorList>
    </citation>
    <scope>NUCLEOTIDE SEQUENCE [LARGE SCALE GENOMIC DNA]</scope>
    <source>
        <strain evidence="4 5">KCCM 41400</strain>
    </source>
</reference>
<evidence type="ECO:0000313" key="3">
    <source>
        <dbReference type="EMBL" id="MCY9599397.1"/>
    </source>
</evidence>
<reference evidence="3 6" key="2">
    <citation type="submission" date="2022-05" db="EMBL/GenBank/DDBJ databases">
        <title>Genome Sequencing of Bee-Associated Microbes.</title>
        <authorList>
            <person name="Dunlap C."/>
        </authorList>
    </citation>
    <scope>NUCLEOTIDE SEQUENCE [LARGE SCALE GENOMIC DNA]</scope>
    <source>
        <strain evidence="3 6">NRRL B-23120</strain>
    </source>
</reference>
<evidence type="ECO:0000259" key="2">
    <source>
        <dbReference type="Pfam" id="PF07319"/>
    </source>
</evidence>
<name>A0A410X2L9_9BACL</name>